<feature type="transmembrane region" description="Helical" evidence="2">
    <location>
        <begin position="335"/>
        <end position="356"/>
    </location>
</feature>
<evidence type="ECO:0000313" key="3">
    <source>
        <dbReference type="EMBL" id="CCA69439.1"/>
    </source>
</evidence>
<sequence>MAQTTYNVTIPHTSIEIDYGSDWFADCPITDGKMVCGDAQGNVQGSHTTNVTSANFRFKFYGTALELYGEADSGMTIKLAINSGNAITLSPSNGVWTSIPDFTVGCTSYSCRDQSLSTSSVYNYNTASISITQYTVGAKASFSKAVYAYGTRRIGATASVTTYSNTDSRIRFTTGWTTNSTTFGFSYRQSGEDVARQFDLSFDGQAVWIWGFCGRRANGYDSTSYGIATVNSDDEYLWASSGEPYSSPLKPQDLKCLIYFVGNLKDSGNSLTYDSREYQFLLHSIDVLTVSGGTTFTPTTTTTRYGLSTATGLSGGGGSISSFGTTDGTSKAGLIAGPVVAVVLALVIGITAAIFIRKKAKANKLAAAGAPMGQGGSISHAASISIVNTPPGQEYKPVDPITPYTPPTSGYFNYTPPPPQTPHPQPVAQV</sequence>
<feature type="compositionally biased region" description="Pro residues" evidence="1">
    <location>
        <begin position="415"/>
        <end position="430"/>
    </location>
</feature>
<dbReference type="Proteomes" id="UP000007148">
    <property type="component" value="Unassembled WGS sequence"/>
</dbReference>
<evidence type="ECO:0000256" key="1">
    <source>
        <dbReference type="SAM" id="MobiDB-lite"/>
    </source>
</evidence>
<organism evidence="3 4">
    <name type="scientific">Serendipita indica (strain DSM 11827)</name>
    <name type="common">Root endophyte fungus</name>
    <name type="synonym">Piriformospora indica</name>
    <dbReference type="NCBI Taxonomy" id="1109443"/>
    <lineage>
        <taxon>Eukaryota</taxon>
        <taxon>Fungi</taxon>
        <taxon>Dikarya</taxon>
        <taxon>Basidiomycota</taxon>
        <taxon>Agaricomycotina</taxon>
        <taxon>Agaricomycetes</taxon>
        <taxon>Sebacinales</taxon>
        <taxon>Serendipitaceae</taxon>
        <taxon>Serendipita</taxon>
    </lineage>
</organism>
<keyword evidence="2" id="KW-0812">Transmembrane</keyword>
<keyword evidence="2" id="KW-0472">Membrane</keyword>
<gene>
    <name evidence="3" type="ORF">PIIN_03339</name>
</gene>
<dbReference type="OrthoDB" id="3218549at2759"/>
<keyword evidence="2" id="KW-1133">Transmembrane helix</keyword>
<accession>G4TDQ4</accession>
<evidence type="ECO:0000256" key="2">
    <source>
        <dbReference type="SAM" id="Phobius"/>
    </source>
</evidence>
<dbReference type="HOGENOM" id="CLU_637955_0_0_1"/>
<proteinExistence type="predicted"/>
<dbReference type="EMBL" id="CAFZ01000055">
    <property type="protein sequence ID" value="CCA69439.1"/>
    <property type="molecule type" value="Genomic_DNA"/>
</dbReference>
<comment type="caution">
    <text evidence="3">The sequence shown here is derived from an EMBL/GenBank/DDBJ whole genome shotgun (WGS) entry which is preliminary data.</text>
</comment>
<feature type="region of interest" description="Disordered" evidence="1">
    <location>
        <begin position="390"/>
        <end position="430"/>
    </location>
</feature>
<name>G4TDQ4_SERID</name>
<evidence type="ECO:0000313" key="4">
    <source>
        <dbReference type="Proteomes" id="UP000007148"/>
    </source>
</evidence>
<protein>
    <submittedName>
        <fullName evidence="3">Uncharacterized protein</fullName>
    </submittedName>
</protein>
<dbReference type="InParanoid" id="G4TDQ4"/>
<reference evidence="3 4" key="1">
    <citation type="journal article" date="2011" name="PLoS Pathog.">
        <title>Endophytic Life Strategies Decoded by Genome and Transcriptome Analyses of the Mutualistic Root Symbiont Piriformospora indica.</title>
        <authorList>
            <person name="Zuccaro A."/>
            <person name="Lahrmann U."/>
            <person name="Guldener U."/>
            <person name="Langen G."/>
            <person name="Pfiffi S."/>
            <person name="Biedenkopf D."/>
            <person name="Wong P."/>
            <person name="Samans B."/>
            <person name="Grimm C."/>
            <person name="Basiewicz M."/>
            <person name="Murat C."/>
            <person name="Martin F."/>
            <person name="Kogel K.H."/>
        </authorList>
    </citation>
    <scope>NUCLEOTIDE SEQUENCE [LARGE SCALE GENOMIC DNA]</scope>
    <source>
        <strain evidence="3 4">DSM 11827</strain>
    </source>
</reference>
<keyword evidence="4" id="KW-1185">Reference proteome</keyword>
<dbReference type="AlphaFoldDB" id="G4TDQ4"/>